<name>A0A6I4I2K0_9SPHI</name>
<dbReference type="GO" id="GO:0016757">
    <property type="term" value="F:glycosyltransferase activity"/>
    <property type="evidence" value="ECO:0007669"/>
    <property type="project" value="UniProtKB-KW"/>
</dbReference>
<dbReference type="InterPro" id="IPR001173">
    <property type="entry name" value="Glyco_trans_2-like"/>
</dbReference>
<evidence type="ECO:0000313" key="6">
    <source>
        <dbReference type="Proteomes" id="UP000429232"/>
    </source>
</evidence>
<dbReference type="Gene3D" id="3.90.550.10">
    <property type="entry name" value="Spore Coat Polysaccharide Biosynthesis Protein SpsA, Chain A"/>
    <property type="match status" value="1"/>
</dbReference>
<dbReference type="InterPro" id="IPR029044">
    <property type="entry name" value="Nucleotide-diphossugar_trans"/>
</dbReference>
<accession>A0A6I4I2K0</accession>
<reference evidence="5 6" key="1">
    <citation type="submission" date="2020-12" db="EMBL/GenBank/DDBJ databases">
        <title>HMF7856_wgs.fasta genome submission.</title>
        <authorList>
            <person name="Kang H."/>
            <person name="Kim H."/>
            <person name="Joh K."/>
        </authorList>
    </citation>
    <scope>NUCLEOTIDE SEQUENCE [LARGE SCALE GENOMIC DNA]</scope>
    <source>
        <strain evidence="5 6">HMF7856</strain>
    </source>
</reference>
<dbReference type="EMBL" id="CP066775">
    <property type="protein sequence ID" value="QQL51502.1"/>
    <property type="molecule type" value="Genomic_DNA"/>
</dbReference>
<keyword evidence="3 5" id="KW-0808">Transferase</keyword>
<dbReference type="SUPFAM" id="SSF53448">
    <property type="entry name" value="Nucleotide-diphospho-sugar transferases"/>
    <property type="match status" value="1"/>
</dbReference>
<evidence type="ECO:0000313" key="5">
    <source>
        <dbReference type="EMBL" id="QQL51502.1"/>
    </source>
</evidence>
<evidence type="ECO:0000256" key="3">
    <source>
        <dbReference type="ARBA" id="ARBA00022679"/>
    </source>
</evidence>
<dbReference type="KEGG" id="mgik:GO620_004390"/>
<dbReference type="Pfam" id="PF00535">
    <property type="entry name" value="Glycos_transf_2"/>
    <property type="match status" value="1"/>
</dbReference>
<dbReference type="Proteomes" id="UP000429232">
    <property type="component" value="Chromosome"/>
</dbReference>
<evidence type="ECO:0000256" key="1">
    <source>
        <dbReference type="ARBA" id="ARBA00006739"/>
    </source>
</evidence>
<organism evidence="5 6">
    <name type="scientific">Mucilaginibacter ginkgonis</name>
    <dbReference type="NCBI Taxonomy" id="2682091"/>
    <lineage>
        <taxon>Bacteria</taxon>
        <taxon>Pseudomonadati</taxon>
        <taxon>Bacteroidota</taxon>
        <taxon>Sphingobacteriia</taxon>
        <taxon>Sphingobacteriales</taxon>
        <taxon>Sphingobacteriaceae</taxon>
        <taxon>Mucilaginibacter</taxon>
    </lineage>
</organism>
<feature type="domain" description="Glycosyltransferase 2-like" evidence="4">
    <location>
        <begin position="34"/>
        <end position="201"/>
    </location>
</feature>
<dbReference type="PANTHER" id="PTHR43630">
    <property type="entry name" value="POLY-BETA-1,6-N-ACETYL-D-GLUCOSAMINE SYNTHASE"/>
    <property type="match status" value="1"/>
</dbReference>
<gene>
    <name evidence="5" type="ORF">GO620_004390</name>
</gene>
<evidence type="ECO:0000256" key="2">
    <source>
        <dbReference type="ARBA" id="ARBA00022676"/>
    </source>
</evidence>
<keyword evidence="2" id="KW-0328">Glycosyltransferase</keyword>
<comment type="similarity">
    <text evidence="1">Belongs to the glycosyltransferase 2 family.</text>
</comment>
<protein>
    <submittedName>
        <fullName evidence="5">Glycosyltransferase</fullName>
    </submittedName>
</protein>
<dbReference type="PANTHER" id="PTHR43630:SF1">
    <property type="entry name" value="POLY-BETA-1,6-N-ACETYL-D-GLUCOSAMINE SYNTHASE"/>
    <property type="match status" value="1"/>
</dbReference>
<keyword evidence="6" id="KW-1185">Reference proteome</keyword>
<dbReference type="AlphaFoldDB" id="A0A6I4I2K0"/>
<sequence>MCFLFQVLYLLIRQSSLNKYLSTQEPANVNIPVSVVICARNEAENLQRFLPAFLNQKYPVFEVVLVNDCSVDDSKWILEAMEKEYSNLKIVTVTESRNFVTGKKFAVTMGIKAAKYDCLLFTDADCEPASENWISLMAAEFSNPENDIVLGYSPYHKTGGLLNAMIRFETIKTAINYLSAAVKGDAYMGVGRNMGYRKQLFFDNKGFASHMHIMSGDDDIFVNQNATSTNVAIITDHQSFTLSEPKRTFGQWIRQKRRHMGAGKMYKTRHKRLLTLDAFTGLLFYAALFVCIGNPITLYSALGMLVLRWLLQLIIYIKPFKHFWGKDLLWLMPFYDLFYYLSINVFGLMGAFGRTKKWK</sequence>
<evidence type="ECO:0000259" key="4">
    <source>
        <dbReference type="Pfam" id="PF00535"/>
    </source>
</evidence>
<proteinExistence type="inferred from homology"/>